<dbReference type="Proteomes" id="UP001516400">
    <property type="component" value="Unassembled WGS sequence"/>
</dbReference>
<feature type="compositionally biased region" description="Basic and acidic residues" evidence="1">
    <location>
        <begin position="693"/>
        <end position="720"/>
    </location>
</feature>
<feature type="compositionally biased region" description="Basic and acidic residues" evidence="1">
    <location>
        <begin position="601"/>
        <end position="648"/>
    </location>
</feature>
<dbReference type="Pfam" id="PF00567">
    <property type="entry name" value="TUDOR"/>
    <property type="match status" value="3"/>
</dbReference>
<sequence length="805" mass="93090">MHHNKSMYITNVEKEGPFLKIWGQIDKKSSLDVEKALLQASAPFDEGQFIMKPTSLEVGVLCCAKYMDEKYYRSRITSIALLSDGMVEVNFLDYGNKDTVPAVNLRSLEYFNPSFISLPPLSSPFILAETVCIGGEWNDRIIEQISKEIRYIETNYLVVAQAVKYYFIKIFVRDIDLGLHLVKQNLMQHTSVQTQEAVLLAMIPRAPHPVASTNHSLLQYKSFTLEPNSQHEVYVSYITDGPCHFSVQLKKYESSLVQLMREINSISLKPLEELPIPGTVCLAKCIEDNHICRAVVTSEVDSQYKLFYVDFGNTELVPPENLYQIAFKYVIPKIMAIRLSLAGLEKPSMTLEMQCAFKQFVDNRLLMMEVLPGTKKLALPKCRMWDPDTNIDVIEVLNRAAKCAYPDPIALHKGFTQLIKVSFVFSCNRFYVQLKSKEQELSQLMIDLQTYCNSNQTSFLDKVKVGQPCCAQFSFDQQWYRSLITEINGNVAKVRYIDFGNEEDVPVNVLKVIEGEYLTILRPQAIECSLNGYQNMSEDQERDNMLEELILEQEFTMRVIDSINNKTLVDLMDSANTTVTALLLDSIIARSKVQTAPIIENRYDNHDKRSSSREDRSDDDRSQKSYFQHDDRRPPRTQNWKDKTDDCISWRQNTRKRSDSNSNESTESWRQDNKGFRNRKENDWNERSPNGNFRKEKGGFRGRKDYSTDTERPYKPRNQDGEQSWNQEKFRNKDKNWEEAIRKLAQDLRIITKISKIKMENKVGIRQSLKIKKKIGKEVIQELTQVMKIIIKISKKNSIEKPTTG</sequence>
<feature type="domain" description="Tudor" evidence="2">
    <location>
        <begin position="55"/>
        <end position="115"/>
    </location>
</feature>
<feature type="domain" description="Tudor" evidence="2">
    <location>
        <begin position="462"/>
        <end position="520"/>
    </location>
</feature>
<comment type="caution">
    <text evidence="3">The sequence shown here is derived from an EMBL/GenBank/DDBJ whole genome shotgun (WGS) entry which is preliminary data.</text>
</comment>
<feature type="domain" description="Tudor" evidence="2">
    <location>
        <begin position="274"/>
        <end position="332"/>
    </location>
</feature>
<dbReference type="Gene3D" id="2.40.50.90">
    <property type="match status" value="3"/>
</dbReference>
<dbReference type="Gene3D" id="2.30.30.140">
    <property type="match status" value="3"/>
</dbReference>
<gene>
    <name evidence="3" type="ORF">HHI36_005131</name>
</gene>
<dbReference type="FunFam" id="2.30.30.140:FF:000018">
    <property type="entry name" value="Serine/threonine-protein kinase 31"/>
    <property type="match status" value="1"/>
</dbReference>
<dbReference type="GO" id="GO:0005737">
    <property type="term" value="C:cytoplasm"/>
    <property type="evidence" value="ECO:0007669"/>
    <property type="project" value="UniProtKB-ARBA"/>
</dbReference>
<keyword evidence="4" id="KW-1185">Reference proteome</keyword>
<dbReference type="AlphaFoldDB" id="A0ABD2NT90"/>
<dbReference type="PANTHER" id="PTHR22948:SF29">
    <property type="entry name" value="FI02030P-RELATED"/>
    <property type="match status" value="1"/>
</dbReference>
<reference evidence="3 4" key="1">
    <citation type="journal article" date="2021" name="BMC Biol.">
        <title>Horizontally acquired antibacterial genes associated with adaptive radiation of ladybird beetles.</title>
        <authorList>
            <person name="Li H.S."/>
            <person name="Tang X.F."/>
            <person name="Huang Y.H."/>
            <person name="Xu Z.Y."/>
            <person name="Chen M.L."/>
            <person name="Du X.Y."/>
            <person name="Qiu B.Y."/>
            <person name="Chen P.T."/>
            <person name="Zhang W."/>
            <person name="Slipinski A."/>
            <person name="Escalona H.E."/>
            <person name="Waterhouse R.M."/>
            <person name="Zwick A."/>
            <person name="Pang H."/>
        </authorList>
    </citation>
    <scope>NUCLEOTIDE SEQUENCE [LARGE SCALE GENOMIC DNA]</scope>
    <source>
        <strain evidence="3">SYSU2018</strain>
    </source>
</reference>
<protein>
    <recommendedName>
        <fullName evidence="2">Tudor domain-containing protein</fullName>
    </recommendedName>
</protein>
<accession>A0ABD2NT90</accession>
<proteinExistence type="predicted"/>
<feature type="compositionally biased region" description="Basic and acidic residues" evidence="1">
    <location>
        <begin position="667"/>
        <end position="686"/>
    </location>
</feature>
<dbReference type="InterPro" id="IPR050621">
    <property type="entry name" value="Tudor_domain_containing"/>
</dbReference>
<dbReference type="PROSITE" id="PS50304">
    <property type="entry name" value="TUDOR"/>
    <property type="match status" value="3"/>
</dbReference>
<evidence type="ECO:0000256" key="1">
    <source>
        <dbReference type="SAM" id="MobiDB-lite"/>
    </source>
</evidence>
<dbReference type="SMART" id="SM00333">
    <property type="entry name" value="TUDOR"/>
    <property type="match status" value="3"/>
</dbReference>
<evidence type="ECO:0000313" key="3">
    <source>
        <dbReference type="EMBL" id="KAL3281928.1"/>
    </source>
</evidence>
<feature type="region of interest" description="Disordered" evidence="1">
    <location>
        <begin position="599"/>
        <end position="730"/>
    </location>
</feature>
<dbReference type="InterPro" id="IPR002999">
    <property type="entry name" value="Tudor"/>
</dbReference>
<evidence type="ECO:0000259" key="2">
    <source>
        <dbReference type="PROSITE" id="PS50304"/>
    </source>
</evidence>
<dbReference type="InterPro" id="IPR035437">
    <property type="entry name" value="SNase_OB-fold_sf"/>
</dbReference>
<dbReference type="SUPFAM" id="SSF63748">
    <property type="entry name" value="Tudor/PWWP/MBT"/>
    <property type="match status" value="3"/>
</dbReference>
<dbReference type="PANTHER" id="PTHR22948">
    <property type="entry name" value="TUDOR DOMAIN CONTAINING PROTEIN"/>
    <property type="match status" value="1"/>
</dbReference>
<organism evidence="3 4">
    <name type="scientific">Cryptolaemus montrouzieri</name>
    <dbReference type="NCBI Taxonomy" id="559131"/>
    <lineage>
        <taxon>Eukaryota</taxon>
        <taxon>Metazoa</taxon>
        <taxon>Ecdysozoa</taxon>
        <taxon>Arthropoda</taxon>
        <taxon>Hexapoda</taxon>
        <taxon>Insecta</taxon>
        <taxon>Pterygota</taxon>
        <taxon>Neoptera</taxon>
        <taxon>Endopterygota</taxon>
        <taxon>Coleoptera</taxon>
        <taxon>Polyphaga</taxon>
        <taxon>Cucujiformia</taxon>
        <taxon>Coccinelloidea</taxon>
        <taxon>Coccinellidae</taxon>
        <taxon>Scymninae</taxon>
        <taxon>Scymnini</taxon>
        <taxon>Cryptolaemus</taxon>
    </lineage>
</organism>
<evidence type="ECO:0000313" key="4">
    <source>
        <dbReference type="Proteomes" id="UP001516400"/>
    </source>
</evidence>
<dbReference type="EMBL" id="JABFTP020000144">
    <property type="protein sequence ID" value="KAL3281928.1"/>
    <property type="molecule type" value="Genomic_DNA"/>
</dbReference>
<name>A0ABD2NT90_9CUCU</name>